<sequence>MFFTTSLVPVLALCGLVSARTVEKRTSRTVSLYAYGGATNGAPVFYDNGMAYIGWQPESSTDTTATNITFTVDSSDTTVPWTIAANRTGQSNTTSPFSGSPMLYIVPTSGAFQQAGFVTNSSSAPTGAVTSGFAWFGTSVAYAASETDYQLMFTAVETGTENLWKLYWNSNGTRYANSTAVTLKSTPPSRS</sequence>
<reference evidence="2 3" key="1">
    <citation type="journal article" date="2018" name="IMA Fungus">
        <title>IMA Genome-F 9: Draft genome sequence of Annulohypoxylon stygium, Aspergillus mulundensis, Berkeleyomyces basicola (syn. Thielaviopsis basicola), Ceratocystis smalleyi, two Cercospora beticola strains, Coleophoma cylindrospora, Fusarium fracticaudum, Phialophora cf. hyalina, and Morchella septimelata.</title>
        <authorList>
            <person name="Wingfield B.D."/>
            <person name="Bills G.F."/>
            <person name="Dong Y."/>
            <person name="Huang W."/>
            <person name="Nel W.J."/>
            <person name="Swalarsk-Parry B.S."/>
            <person name="Vaghefi N."/>
            <person name="Wilken P.M."/>
            <person name="An Z."/>
            <person name="de Beer Z.W."/>
            <person name="De Vos L."/>
            <person name="Chen L."/>
            <person name="Duong T.A."/>
            <person name="Gao Y."/>
            <person name="Hammerbacher A."/>
            <person name="Kikkert J.R."/>
            <person name="Li Y."/>
            <person name="Li H."/>
            <person name="Li K."/>
            <person name="Li Q."/>
            <person name="Liu X."/>
            <person name="Ma X."/>
            <person name="Naidoo K."/>
            <person name="Pethybridge S.J."/>
            <person name="Sun J."/>
            <person name="Steenkamp E.T."/>
            <person name="van der Nest M.A."/>
            <person name="van Wyk S."/>
            <person name="Wingfield M.J."/>
            <person name="Xiong C."/>
            <person name="Yue Q."/>
            <person name="Zhang X."/>
        </authorList>
    </citation>
    <scope>NUCLEOTIDE SEQUENCE [LARGE SCALE GENOMIC DNA]</scope>
    <source>
        <strain evidence="2 3">BP5796</strain>
    </source>
</reference>
<dbReference type="AlphaFoldDB" id="A0A3D8T0W7"/>
<evidence type="ECO:0008006" key="4">
    <source>
        <dbReference type="Google" id="ProtNLM"/>
    </source>
</evidence>
<proteinExistence type="predicted"/>
<keyword evidence="3" id="KW-1185">Reference proteome</keyword>
<evidence type="ECO:0000313" key="3">
    <source>
        <dbReference type="Proteomes" id="UP000256328"/>
    </source>
</evidence>
<evidence type="ECO:0000313" key="2">
    <source>
        <dbReference type="EMBL" id="RDW92184.1"/>
    </source>
</evidence>
<protein>
    <recommendedName>
        <fullName evidence="4">DOMON domain-containing protein</fullName>
    </recommendedName>
</protein>
<dbReference type="Proteomes" id="UP000256328">
    <property type="component" value="Unassembled WGS sequence"/>
</dbReference>
<evidence type="ECO:0000256" key="1">
    <source>
        <dbReference type="SAM" id="SignalP"/>
    </source>
</evidence>
<keyword evidence="1" id="KW-0732">Signal</keyword>
<name>A0A3D8T0W7_9HELO</name>
<gene>
    <name evidence="2" type="ORF">BP5796_01578</name>
</gene>
<dbReference type="EMBL" id="PDLN01000002">
    <property type="protein sequence ID" value="RDW92184.1"/>
    <property type="molecule type" value="Genomic_DNA"/>
</dbReference>
<feature type="chain" id="PRO_5017736002" description="DOMON domain-containing protein" evidence="1">
    <location>
        <begin position="20"/>
        <end position="191"/>
    </location>
</feature>
<organism evidence="2 3">
    <name type="scientific">Coleophoma crateriformis</name>
    <dbReference type="NCBI Taxonomy" id="565419"/>
    <lineage>
        <taxon>Eukaryota</taxon>
        <taxon>Fungi</taxon>
        <taxon>Dikarya</taxon>
        <taxon>Ascomycota</taxon>
        <taxon>Pezizomycotina</taxon>
        <taxon>Leotiomycetes</taxon>
        <taxon>Helotiales</taxon>
        <taxon>Dermateaceae</taxon>
        <taxon>Coleophoma</taxon>
    </lineage>
</organism>
<dbReference type="OrthoDB" id="5230873at2759"/>
<comment type="caution">
    <text evidence="2">The sequence shown here is derived from an EMBL/GenBank/DDBJ whole genome shotgun (WGS) entry which is preliminary data.</text>
</comment>
<accession>A0A3D8T0W7</accession>
<feature type="signal peptide" evidence="1">
    <location>
        <begin position="1"/>
        <end position="19"/>
    </location>
</feature>